<dbReference type="Pfam" id="PF18701">
    <property type="entry name" value="DUF5641"/>
    <property type="match status" value="1"/>
</dbReference>
<dbReference type="Pfam" id="PF17921">
    <property type="entry name" value="Integrase_H2C2"/>
    <property type="match status" value="1"/>
</dbReference>
<evidence type="ECO:0000313" key="4">
    <source>
        <dbReference type="EMBL" id="CAH0111795.1"/>
    </source>
</evidence>
<dbReference type="InterPro" id="IPR012337">
    <property type="entry name" value="RNaseH-like_sf"/>
</dbReference>
<gene>
    <name evidence="4" type="ORF">DGAL_LOCUS15449</name>
</gene>
<name>A0A8J2S8P3_9CRUS</name>
<dbReference type="Proteomes" id="UP000789390">
    <property type="component" value="Unassembled WGS sequence"/>
</dbReference>
<sequence>MDDLEIMGAPDLFRLRTTAKRQHTNLVTRVYNMINRRASQAEFEVLSTNLAAALDVITAINERYVIAGELDDEERASAEDYIQGVAAVNRQARLAIQGYLQPAANPRLGGWIIEDSNVDQTPQQNPPNEPIGIEGQNGDQEHSGINQRPVRRATPGDPPIDPLILNLTGGISSQIEPNEANQAKRRRIELEFELERKKVERSRKMDDLLRQCEREEEDLRMEIERERVLAGALDGSIKGNPILSSTPNRNMDPVGNSSRPLEVSERPATFAPPSRWPKIIVEKFNGDPRKWQRFAHGIHATVRDANIPDSYKLLGLQDNITEDIRKRMGHIFNGSYAFESAWNELEIKYGNPGLIMQAHNQHLLQVQPFKTGDFNSLFTLVADVRDAVSSLPIQLQIDWGKYAYSLRPNLPSLRDFDKWIDIAVGAEEYRGIRLSVAGETVNKPASNIHHRQQGGYGQPGSSGYRGPTVLTNGIQEKVAAPQCPACNANPGHRLEYCNVFKKMLVNKRAALCADNNFCFKCLTQGQYGKNCTRNDVKCKDCGKAHNTLLHNADRQFPSAKSPGNESLTVLTIRAPNPNHIRPVLLAMLPVTVKSNESVAKTFAVLDPGSETTLIMTALAKTLNLSGPTFRIRFGSFNDSITIDSRVVSFRIASINYEASISEAFLVPKISLSPRKIDWPKLKKNWAHLADINLPAIDSSQVGVLIGADQLSAHIQKEIRKSIEDDGPTAILTQFGWSVVGKIPNFLVAGPSKKLCVNIHSVSHDEALCNLVEQFHSTESFGTDVYAPVMTSAEDAKVIAVLESSAIFIGCGWQVDLPLRSEDFVFPNNRKQAVSRYYGMERRLSLPENQHYADKYNLIINKLIDSGTAVPVDPSEINKPEGMIWYLPHHFVESPNKPGKIRVVMDCAATFCEVSLNTQLFRGPSLLPKLVGVLLRSRECPDPSADISAFYHRINVPSKHQSLQRFVFREFGSNKPLQTYQMTTLVFGAVHASTAAIWTLHHAVIQNKNYPEVASRIKQNFYADNLSDSFDTEIEAIEFAKDVTKSLAIGGFKLTSFASSSKRVLETIPTDERAESILDLNYGALPTEYILVLAWDCNSDCYKLRVKELPPIMTKRELLSAMSREFDPLGICLPVITYAKLLFQETCKLRTRIPPYKKPIGWDEPLPECILEKWNTWAGSLSSLSQISIRRCFRSSDEELADCAFHLIVFSDSSLLAFGAVAYLKTTCHGKMHLDFAMAKGRIAPTSILSIPRLELQAAVLAIRMTQSIIKEMRIPISSIEYRTDSEIVLHQINSSHHKHPTFVANRIGEILRHSSPEQWKFISGKDNPAYDCTRGINPDSFKSNSRWLIGPTQSQLSAEQPLTVSLNENPDPFITLSVCAVGVSPTPVKTSSPAVSKLVANSQNGLARLKRDVALSLRKGANLELPITDNELKQAMQTCIIVATEEAFPEEIVALRSGKQIPRDSVLRNVTPFIDPADGLMKVDGRLKHAKLPQHARQPVILPSDHRLTSLIIADAHNEIHHAGVEHTLSIVRRKYYLTKGRRSVRKTLARCVKCRRRRAQPQPPIMASLPKERLLPFVRPFSTSGLDFFGPFNTVIGRRTEKRYGLLVTCFSTRAIHLELVYSLSADSFLMALRRFIADRGHPTTIYSDNGTNLVAGEKELREGIVNLNSKLVTEEMIDRGINWKFSPPSGPHFGGSWERLVGSSKKSLRAVLEERSVNDEVLLTVLKEVASLLNTRPLTHVSTDPSEPEPLTPNHFILGCHHPHYPPDVEAAFCGLTRRRYRESQFIVNQYWRRWMREYVPNLIDRKKWNQATPLLRIGNRVLIMDENTRRGQWLTGTVTKLFPGDDGRIRSVSVKTATSELTRPVIVAAYPAPFGPTEPSVKFFVTLGFSASVDETAVAVIIGCEWILIQGGVDGR</sequence>
<dbReference type="PROSITE" id="PS50994">
    <property type="entry name" value="INTEGRASE"/>
    <property type="match status" value="1"/>
</dbReference>
<dbReference type="InterPro" id="IPR043502">
    <property type="entry name" value="DNA/RNA_pol_sf"/>
</dbReference>
<dbReference type="Gene3D" id="3.30.420.10">
    <property type="entry name" value="Ribonuclease H-like superfamily/Ribonuclease H"/>
    <property type="match status" value="1"/>
</dbReference>
<feature type="domain" description="Integrase catalytic" evidence="3">
    <location>
        <begin position="1577"/>
        <end position="1757"/>
    </location>
</feature>
<keyword evidence="1" id="KW-0175">Coiled coil</keyword>
<dbReference type="PANTHER" id="PTHR47331">
    <property type="entry name" value="PHD-TYPE DOMAIN-CONTAINING PROTEIN"/>
    <property type="match status" value="1"/>
</dbReference>
<evidence type="ECO:0000256" key="2">
    <source>
        <dbReference type="SAM" id="MobiDB-lite"/>
    </source>
</evidence>
<dbReference type="OrthoDB" id="6350735at2759"/>
<dbReference type="GO" id="GO:0003676">
    <property type="term" value="F:nucleic acid binding"/>
    <property type="evidence" value="ECO:0007669"/>
    <property type="project" value="InterPro"/>
</dbReference>
<evidence type="ECO:0000313" key="5">
    <source>
        <dbReference type="Proteomes" id="UP000789390"/>
    </source>
</evidence>
<dbReference type="Gene3D" id="1.10.340.70">
    <property type="match status" value="1"/>
</dbReference>
<dbReference type="InterPro" id="IPR040676">
    <property type="entry name" value="DUF5641"/>
</dbReference>
<feature type="region of interest" description="Disordered" evidence="2">
    <location>
        <begin position="117"/>
        <end position="159"/>
    </location>
</feature>
<dbReference type="SUPFAM" id="SSF53098">
    <property type="entry name" value="Ribonuclease H-like"/>
    <property type="match status" value="1"/>
</dbReference>
<dbReference type="PANTHER" id="PTHR47331:SF1">
    <property type="entry name" value="GAG-LIKE PROTEIN"/>
    <property type="match status" value="1"/>
</dbReference>
<dbReference type="InterPro" id="IPR036397">
    <property type="entry name" value="RNaseH_sf"/>
</dbReference>
<dbReference type="GO" id="GO:0042575">
    <property type="term" value="C:DNA polymerase complex"/>
    <property type="evidence" value="ECO:0007669"/>
    <property type="project" value="UniProtKB-ARBA"/>
</dbReference>
<feature type="coiled-coil region" evidence="1">
    <location>
        <begin position="180"/>
        <end position="229"/>
    </location>
</feature>
<dbReference type="GO" id="GO:0015074">
    <property type="term" value="P:DNA integration"/>
    <property type="evidence" value="ECO:0007669"/>
    <property type="project" value="InterPro"/>
</dbReference>
<dbReference type="Pfam" id="PF03564">
    <property type="entry name" value="DUF1759"/>
    <property type="match status" value="1"/>
</dbReference>
<dbReference type="Pfam" id="PF05380">
    <property type="entry name" value="Peptidase_A17"/>
    <property type="match status" value="1"/>
</dbReference>
<comment type="caution">
    <text evidence="4">The sequence shown here is derived from an EMBL/GenBank/DDBJ whole genome shotgun (WGS) entry which is preliminary data.</text>
</comment>
<dbReference type="SUPFAM" id="SSF56672">
    <property type="entry name" value="DNA/RNA polymerases"/>
    <property type="match status" value="1"/>
</dbReference>
<protein>
    <recommendedName>
        <fullName evidence="3">Integrase catalytic domain-containing protein</fullName>
    </recommendedName>
</protein>
<evidence type="ECO:0000259" key="3">
    <source>
        <dbReference type="PROSITE" id="PS50994"/>
    </source>
</evidence>
<accession>A0A8J2S8P3</accession>
<dbReference type="InterPro" id="IPR001584">
    <property type="entry name" value="Integrase_cat-core"/>
</dbReference>
<feature type="region of interest" description="Disordered" evidence="2">
    <location>
        <begin position="239"/>
        <end position="269"/>
    </location>
</feature>
<dbReference type="InterPro" id="IPR008042">
    <property type="entry name" value="Retrotrans_Pao"/>
</dbReference>
<dbReference type="InterPro" id="IPR005312">
    <property type="entry name" value="DUF1759"/>
</dbReference>
<reference evidence="4" key="1">
    <citation type="submission" date="2021-11" db="EMBL/GenBank/DDBJ databases">
        <authorList>
            <person name="Schell T."/>
        </authorList>
    </citation>
    <scope>NUCLEOTIDE SEQUENCE</scope>
    <source>
        <strain evidence="4">M5</strain>
    </source>
</reference>
<dbReference type="InterPro" id="IPR041588">
    <property type="entry name" value="Integrase_H2C2"/>
</dbReference>
<keyword evidence="5" id="KW-1185">Reference proteome</keyword>
<dbReference type="GO" id="GO:0071897">
    <property type="term" value="P:DNA biosynthetic process"/>
    <property type="evidence" value="ECO:0007669"/>
    <property type="project" value="UniProtKB-ARBA"/>
</dbReference>
<dbReference type="EMBL" id="CAKKLH010000317">
    <property type="protein sequence ID" value="CAH0111795.1"/>
    <property type="molecule type" value="Genomic_DNA"/>
</dbReference>
<evidence type="ECO:0000256" key="1">
    <source>
        <dbReference type="SAM" id="Coils"/>
    </source>
</evidence>
<feature type="compositionally biased region" description="Polar residues" evidence="2">
    <location>
        <begin position="242"/>
        <end position="259"/>
    </location>
</feature>
<proteinExistence type="predicted"/>
<organism evidence="4 5">
    <name type="scientific">Daphnia galeata</name>
    <dbReference type="NCBI Taxonomy" id="27404"/>
    <lineage>
        <taxon>Eukaryota</taxon>
        <taxon>Metazoa</taxon>
        <taxon>Ecdysozoa</taxon>
        <taxon>Arthropoda</taxon>
        <taxon>Crustacea</taxon>
        <taxon>Branchiopoda</taxon>
        <taxon>Diplostraca</taxon>
        <taxon>Cladocera</taxon>
        <taxon>Anomopoda</taxon>
        <taxon>Daphniidae</taxon>
        <taxon>Daphnia</taxon>
    </lineage>
</organism>